<dbReference type="KEGG" id="bmei:Spa11_19280"/>
<evidence type="ECO:0000313" key="1">
    <source>
        <dbReference type="EMBL" id="QDV73729.1"/>
    </source>
</evidence>
<gene>
    <name evidence="1" type="ORF">Spa11_19280</name>
</gene>
<protein>
    <submittedName>
        <fullName evidence="1">Uncharacterized protein</fullName>
    </submittedName>
</protein>
<accession>A0A518K7G7</accession>
<reference evidence="1 2" key="1">
    <citation type="submission" date="2019-02" db="EMBL/GenBank/DDBJ databases">
        <title>Deep-cultivation of Planctomycetes and their phenomic and genomic characterization uncovers novel biology.</title>
        <authorList>
            <person name="Wiegand S."/>
            <person name="Jogler M."/>
            <person name="Boedeker C."/>
            <person name="Pinto D."/>
            <person name="Vollmers J."/>
            <person name="Rivas-Marin E."/>
            <person name="Kohn T."/>
            <person name="Peeters S.H."/>
            <person name="Heuer A."/>
            <person name="Rast P."/>
            <person name="Oberbeckmann S."/>
            <person name="Bunk B."/>
            <person name="Jeske O."/>
            <person name="Meyerdierks A."/>
            <person name="Storesund J.E."/>
            <person name="Kallscheuer N."/>
            <person name="Luecker S."/>
            <person name="Lage O.M."/>
            <person name="Pohl T."/>
            <person name="Merkel B.J."/>
            <person name="Hornburger P."/>
            <person name="Mueller R.-W."/>
            <person name="Bruemmer F."/>
            <person name="Labrenz M."/>
            <person name="Spormann A.M."/>
            <person name="Op den Camp H."/>
            <person name="Overmann J."/>
            <person name="Amann R."/>
            <person name="Jetten M.S.M."/>
            <person name="Mascher T."/>
            <person name="Medema M.H."/>
            <person name="Devos D.P."/>
            <person name="Kaster A.-K."/>
            <person name="Ovreas L."/>
            <person name="Rohde M."/>
            <person name="Galperin M.Y."/>
            <person name="Jogler C."/>
        </authorList>
    </citation>
    <scope>NUCLEOTIDE SEQUENCE [LARGE SCALE GENOMIC DNA]</scope>
    <source>
        <strain evidence="1 2">Spa11</strain>
    </source>
</reference>
<evidence type="ECO:0000313" key="2">
    <source>
        <dbReference type="Proteomes" id="UP000316426"/>
    </source>
</evidence>
<dbReference type="AlphaFoldDB" id="A0A518K7G7"/>
<proteinExistence type="predicted"/>
<dbReference type="RefSeq" id="WP_145111241.1">
    <property type="nucleotide sequence ID" value="NZ_CP036349.1"/>
</dbReference>
<dbReference type="EMBL" id="CP036349">
    <property type="protein sequence ID" value="QDV73729.1"/>
    <property type="molecule type" value="Genomic_DNA"/>
</dbReference>
<sequence length="88" mass="9836">MATQAKKMRPVHEVRVGRVRAAIWENDTQNGPRHNVTLSRLYKEGEEWKDSGSFGRDDLPLVAKVSDLAHSWIFGVAAEQLASAATEF</sequence>
<dbReference type="Proteomes" id="UP000316426">
    <property type="component" value="Chromosome"/>
</dbReference>
<name>A0A518K7G7_9BACT</name>
<organism evidence="1 2">
    <name type="scientific">Botrimarina mediterranea</name>
    <dbReference type="NCBI Taxonomy" id="2528022"/>
    <lineage>
        <taxon>Bacteria</taxon>
        <taxon>Pseudomonadati</taxon>
        <taxon>Planctomycetota</taxon>
        <taxon>Planctomycetia</taxon>
        <taxon>Pirellulales</taxon>
        <taxon>Lacipirellulaceae</taxon>
        <taxon>Botrimarina</taxon>
    </lineage>
</organism>
<keyword evidence="2" id="KW-1185">Reference proteome</keyword>